<accession>A0A4P6Q2D3</accession>
<organism evidence="4 5">
    <name type="scientific">Streptomonospora litoralis</name>
    <dbReference type="NCBI Taxonomy" id="2498135"/>
    <lineage>
        <taxon>Bacteria</taxon>
        <taxon>Bacillati</taxon>
        <taxon>Actinomycetota</taxon>
        <taxon>Actinomycetes</taxon>
        <taxon>Streptosporangiales</taxon>
        <taxon>Nocardiopsidaceae</taxon>
        <taxon>Streptomonospora</taxon>
    </lineage>
</organism>
<evidence type="ECO:0000259" key="3">
    <source>
        <dbReference type="PROSITE" id="PS51173"/>
    </source>
</evidence>
<dbReference type="SUPFAM" id="SSF49384">
    <property type="entry name" value="Carbohydrate-binding domain"/>
    <property type="match status" value="1"/>
</dbReference>
<gene>
    <name evidence="4" type="primary">yesW</name>
    <name evidence="4" type="ORF">EKD16_15050</name>
</gene>
<dbReference type="InterPro" id="IPR013783">
    <property type="entry name" value="Ig-like_fold"/>
</dbReference>
<feature type="chain" id="PRO_5020363816" evidence="2">
    <location>
        <begin position="41"/>
        <end position="754"/>
    </location>
</feature>
<dbReference type="SMART" id="SM00637">
    <property type="entry name" value="CBD_II"/>
    <property type="match status" value="1"/>
</dbReference>
<feature type="compositionally biased region" description="Polar residues" evidence="1">
    <location>
        <begin position="128"/>
        <end position="139"/>
    </location>
</feature>
<feature type="compositionally biased region" description="Acidic residues" evidence="1">
    <location>
        <begin position="144"/>
        <end position="165"/>
    </location>
</feature>
<dbReference type="CDD" id="cd10318">
    <property type="entry name" value="RGL11"/>
    <property type="match status" value="1"/>
</dbReference>
<dbReference type="PANTHER" id="PTHR43118">
    <property type="entry name" value="RHAMNOGALACTURONAN LYASE (EUROFUNG)"/>
    <property type="match status" value="1"/>
</dbReference>
<dbReference type="PANTHER" id="PTHR43118:SF1">
    <property type="entry name" value="RHAMNOGALACTURONAN LYASE (EUROFUNG)"/>
    <property type="match status" value="1"/>
</dbReference>
<dbReference type="KEGG" id="strr:EKD16_15050"/>
<dbReference type="EMBL" id="CP036455">
    <property type="protein sequence ID" value="QBI54788.1"/>
    <property type="molecule type" value="Genomic_DNA"/>
</dbReference>
<evidence type="ECO:0000313" key="5">
    <source>
        <dbReference type="Proteomes" id="UP000292235"/>
    </source>
</evidence>
<sequence length="754" mass="79771" precursor="true">MTDGIPRTPATGRLAARGGAAAAALALGSAVLSAAPPAIAATGCDVDYTVNQWNSGFTANVEITNLGDPVDGWTLEWEFPDEQRITGSWNGEYSQSGTSVRVDDAGYNSAIPAGGTVTFGFQATHTGTNSAPGSFTLNGTECDGSADDGNDGDDGDDGNGDDGDDQTGGRQVEDLNRGVVSVRSGGGNLVSWRLLATDPRDVAFNLYRGSTKVNSDPLTDATSYLDEQAPAGAEYSVRPVADGGERAASRTALRFGGGYLDVPLQVPSGGSTPDGSYTYTANDASVGDLDGDGAYEIVLKWQPSNAKDNSQSGYTGNTIVDAYELDGTRLWRIDLGRNIRAGAHYTQFQVYDLDGDGAAEVAMKTGDGTVDGQGGVIGDAGADHRNSSGFVLRGPEYLTVFDGSTGAALETVDYRPPRGDLEDWGDDYGNRADRFLAGVAYLDGQRPSLIMARGYYTRSVIVAWDWRDGELTERWTFDSDDVGSQWAGQGNHQLSIADADGDGRDEVIYGAMAIDDDGSGLSNTGYGHGDALHVGDFLPDRAGLEVFDIQERTGGEAGAHLDAAATGETLWRKPTADGQEGPGRGVAADIWAGNPGAEFWASLGGGVTGMFNGAGEDIGRRPSSTNFVTWWDGDPVRELLDDTRIDSYGPEGEERLLTGSGVASNNGTKATPALSADILGDWREEVVWRTDDSRALRIYSTPHPTDLRMPTLMHDTQYRVAVAWQNTAYNQPPHPSFFLGDGMEPAPWPDVYTP</sequence>
<feature type="signal peptide" evidence="2">
    <location>
        <begin position="1"/>
        <end position="40"/>
    </location>
</feature>
<keyword evidence="2" id="KW-0732">Signal</keyword>
<dbReference type="InterPro" id="IPR028994">
    <property type="entry name" value="Integrin_alpha_N"/>
</dbReference>
<reference evidence="4 5" key="1">
    <citation type="submission" date="2019-02" db="EMBL/GenBank/DDBJ databases">
        <authorList>
            <person name="Khodamoradi S."/>
            <person name="Hahnke R.L."/>
            <person name="Kaempfer P."/>
            <person name="Schumann P."/>
            <person name="Rohde M."/>
            <person name="Steinert M."/>
            <person name="Luzhetskyy A."/>
            <person name="Wink J."/>
            <person name="Ruckert C."/>
        </authorList>
    </citation>
    <scope>NUCLEOTIDE SEQUENCE [LARGE SCALE GENOMIC DNA]</scope>
    <source>
        <strain evidence="4 5">M2</strain>
    </source>
</reference>
<dbReference type="InterPro" id="IPR034641">
    <property type="entry name" value="RGL11"/>
</dbReference>
<dbReference type="GO" id="GO:0102210">
    <property type="term" value="F:rhamnogalacturonan endolyase activity"/>
    <property type="evidence" value="ECO:0007669"/>
    <property type="project" value="UniProtKB-EC"/>
</dbReference>
<proteinExistence type="predicted"/>
<keyword evidence="4" id="KW-0456">Lyase</keyword>
<evidence type="ECO:0000313" key="4">
    <source>
        <dbReference type="EMBL" id="QBI54788.1"/>
    </source>
</evidence>
<dbReference type="Gene3D" id="2.60.40.10">
    <property type="entry name" value="Immunoglobulins"/>
    <property type="match status" value="1"/>
</dbReference>
<dbReference type="EC" id="4.2.2.23" evidence="4"/>
<dbReference type="InterPro" id="IPR001919">
    <property type="entry name" value="CBD2"/>
</dbReference>
<feature type="region of interest" description="Disordered" evidence="1">
    <location>
        <begin position="128"/>
        <end position="177"/>
    </location>
</feature>
<dbReference type="InterPro" id="IPR041624">
    <property type="entry name" value="RGI_lyase"/>
</dbReference>
<dbReference type="InterPro" id="IPR008965">
    <property type="entry name" value="CBM2/CBM3_carb-bd_dom_sf"/>
</dbReference>
<evidence type="ECO:0000256" key="1">
    <source>
        <dbReference type="SAM" id="MobiDB-lite"/>
    </source>
</evidence>
<dbReference type="InterPro" id="IPR049366">
    <property type="entry name" value="RGL11_C"/>
</dbReference>
<dbReference type="Gene3D" id="2.60.40.290">
    <property type="match status" value="1"/>
</dbReference>
<protein>
    <submittedName>
        <fullName evidence="4">Rhamnogalacturonan endolyase YesW</fullName>
        <ecNumber evidence="4">4.2.2.23</ecNumber>
    </submittedName>
</protein>
<dbReference type="Pfam" id="PF18370">
    <property type="entry name" value="RGI_lyase"/>
    <property type="match status" value="1"/>
</dbReference>
<dbReference type="AlphaFoldDB" id="A0A4P6Q2D3"/>
<dbReference type="GO" id="GO:0030247">
    <property type="term" value="F:polysaccharide binding"/>
    <property type="evidence" value="ECO:0007669"/>
    <property type="project" value="UniProtKB-UniRule"/>
</dbReference>
<dbReference type="PROSITE" id="PS51173">
    <property type="entry name" value="CBM2"/>
    <property type="match status" value="1"/>
</dbReference>
<dbReference type="InterPro" id="IPR012291">
    <property type="entry name" value="CBM2_carb-bd_dom_sf"/>
</dbReference>
<feature type="domain" description="CBM2" evidence="3">
    <location>
        <begin position="37"/>
        <end position="145"/>
    </location>
</feature>
<dbReference type="OrthoDB" id="9802318at2"/>
<name>A0A4P6Q2D3_9ACTN</name>
<keyword evidence="5" id="KW-1185">Reference proteome</keyword>
<dbReference type="GO" id="GO:0004553">
    <property type="term" value="F:hydrolase activity, hydrolyzing O-glycosyl compounds"/>
    <property type="evidence" value="ECO:0007669"/>
    <property type="project" value="InterPro"/>
</dbReference>
<evidence type="ECO:0000256" key="2">
    <source>
        <dbReference type="SAM" id="SignalP"/>
    </source>
</evidence>
<dbReference type="Pfam" id="PF00553">
    <property type="entry name" value="CBM_2"/>
    <property type="match status" value="1"/>
</dbReference>
<dbReference type="SUPFAM" id="SSF69318">
    <property type="entry name" value="Integrin alpha N-terminal domain"/>
    <property type="match status" value="1"/>
</dbReference>
<dbReference type="Proteomes" id="UP000292235">
    <property type="component" value="Chromosome"/>
</dbReference>
<dbReference type="RefSeq" id="WP_131098902.1">
    <property type="nucleotide sequence ID" value="NZ_CP036455.1"/>
</dbReference>
<dbReference type="Pfam" id="PF21348">
    <property type="entry name" value="RGL11_C"/>
    <property type="match status" value="1"/>
</dbReference>
<dbReference type="GO" id="GO:0005975">
    <property type="term" value="P:carbohydrate metabolic process"/>
    <property type="evidence" value="ECO:0007669"/>
    <property type="project" value="InterPro"/>
</dbReference>